<dbReference type="InterPro" id="IPR058533">
    <property type="entry name" value="Cation_efflux_TM"/>
</dbReference>
<dbReference type="GO" id="GO:0016020">
    <property type="term" value="C:membrane"/>
    <property type="evidence" value="ECO:0007669"/>
    <property type="project" value="UniProtKB-SubCell"/>
</dbReference>
<dbReference type="SUPFAM" id="SSF161111">
    <property type="entry name" value="Cation efflux protein transmembrane domain-like"/>
    <property type="match status" value="1"/>
</dbReference>
<dbReference type="InterPro" id="IPR002524">
    <property type="entry name" value="Cation_efflux"/>
</dbReference>
<dbReference type="RefSeq" id="WP_068717107.1">
    <property type="nucleotide sequence ID" value="NZ_LWDV01000008.1"/>
</dbReference>
<keyword evidence="6 7" id="KW-0472">Membrane</keyword>
<dbReference type="Proteomes" id="UP000093514">
    <property type="component" value="Unassembled WGS sequence"/>
</dbReference>
<accession>A0A1C0AAP2</accession>
<dbReference type="AlphaFoldDB" id="A0A1C0AAP2"/>
<evidence type="ECO:0000313" key="11">
    <source>
        <dbReference type="Proteomes" id="UP000093514"/>
    </source>
</evidence>
<comment type="subcellular location">
    <subcellularLocation>
        <location evidence="1">Membrane</location>
        <topology evidence="1">Multi-pass membrane protein</topology>
    </subcellularLocation>
</comment>
<keyword evidence="5 7" id="KW-1133">Transmembrane helix</keyword>
<evidence type="ECO:0000256" key="2">
    <source>
        <dbReference type="ARBA" id="ARBA00008114"/>
    </source>
</evidence>
<sequence length="296" mass="32195">MEYDNRYNLSKRVSIVGLIVNTVLSIAKIIVGFIFRSKALVADGFHSVSDIASTVVVMFSMKISELPPDQDHPYGHGKAESIGTKILGIVLILTGFGLAKGGLETIFSGEIDIPGKMVLWVAVLSIISKELLYKYTIKVGKKIGSKAIMADAHHHRSDAFSSIAALIGAGGAIIGYPILDPLAGLVVAIFIIKLGFEVLLDAIDELMDAVPSWDKMEEIKLQVEKLDNIIEVGDIKLRSYGPRIFVDLEAVVADNLTVVEGHKVAVKVRDKIKELHPSVEEVLVHIDPESVYEGNQ</sequence>
<dbReference type="InterPro" id="IPR027470">
    <property type="entry name" value="Cation_efflux_CTD"/>
</dbReference>
<evidence type="ECO:0000256" key="4">
    <source>
        <dbReference type="ARBA" id="ARBA00022692"/>
    </source>
</evidence>
<evidence type="ECO:0000256" key="5">
    <source>
        <dbReference type="ARBA" id="ARBA00022989"/>
    </source>
</evidence>
<protein>
    <submittedName>
        <fullName evidence="10">Cation transporter</fullName>
    </submittedName>
</protein>
<gene>
    <name evidence="10" type="ORF">U472_07690</name>
</gene>
<evidence type="ECO:0000259" key="8">
    <source>
        <dbReference type="Pfam" id="PF01545"/>
    </source>
</evidence>
<dbReference type="GO" id="GO:0008324">
    <property type="term" value="F:monoatomic cation transmembrane transporter activity"/>
    <property type="evidence" value="ECO:0007669"/>
    <property type="project" value="InterPro"/>
</dbReference>
<dbReference type="InterPro" id="IPR027469">
    <property type="entry name" value="Cation_efflux_TMD_sf"/>
</dbReference>
<dbReference type="Gene3D" id="3.30.70.1350">
    <property type="entry name" value="Cation efflux protein, cytoplasmic domain"/>
    <property type="match status" value="1"/>
</dbReference>
<evidence type="ECO:0000256" key="6">
    <source>
        <dbReference type="ARBA" id="ARBA00023136"/>
    </source>
</evidence>
<dbReference type="NCBIfam" id="TIGR01297">
    <property type="entry name" value="CDF"/>
    <property type="match status" value="1"/>
</dbReference>
<keyword evidence="4 7" id="KW-0812">Transmembrane</keyword>
<feature type="domain" description="Cation efflux protein cytoplasmic" evidence="9">
    <location>
        <begin position="212"/>
        <end position="289"/>
    </location>
</feature>
<evidence type="ECO:0000256" key="7">
    <source>
        <dbReference type="SAM" id="Phobius"/>
    </source>
</evidence>
<feature type="transmembrane region" description="Helical" evidence="7">
    <location>
        <begin position="182"/>
        <end position="200"/>
    </location>
</feature>
<reference evidence="11" key="1">
    <citation type="submission" date="2016-07" db="EMBL/GenBank/DDBJ databases">
        <authorList>
            <person name="Florea S."/>
            <person name="Webb J.S."/>
            <person name="Jaromczyk J."/>
            <person name="Schardl C.L."/>
        </authorList>
    </citation>
    <scope>NUCLEOTIDE SEQUENCE [LARGE SCALE GENOMIC DNA]</scope>
    <source>
        <strain evidence="11">Z6</strain>
    </source>
</reference>
<dbReference type="OrthoDB" id="9806522at2"/>
<evidence type="ECO:0000313" key="10">
    <source>
        <dbReference type="EMBL" id="OCL27333.1"/>
    </source>
</evidence>
<dbReference type="FunFam" id="1.20.1510.10:FF:000006">
    <property type="entry name" value="Divalent cation efflux transporter"/>
    <property type="match status" value="1"/>
</dbReference>
<reference evidence="10 11" key="2">
    <citation type="submission" date="2016-08" db="EMBL/GenBank/DDBJ databases">
        <title>Orenia metallireducens sp. nov. strain Z6, a Novel Metal-reducing Firmicute from the Deep Subsurface.</title>
        <authorList>
            <person name="Maxim B.I."/>
            <person name="Kenneth K."/>
            <person name="Flynn T.M."/>
            <person name="Oloughlin E.J."/>
            <person name="Locke R.A."/>
            <person name="Weber J.R."/>
            <person name="Egan S.M."/>
            <person name="Mackie R.I."/>
            <person name="Cann I.K."/>
        </authorList>
    </citation>
    <scope>NUCLEOTIDE SEQUENCE [LARGE SCALE GENOMIC DNA]</scope>
    <source>
        <strain evidence="10 11">Z6</strain>
    </source>
</reference>
<feature type="domain" description="Cation efflux protein transmembrane" evidence="8">
    <location>
        <begin position="15"/>
        <end position="207"/>
    </location>
</feature>
<dbReference type="PANTHER" id="PTHR43840:SF15">
    <property type="entry name" value="MITOCHONDRIAL METAL TRANSPORTER 1-RELATED"/>
    <property type="match status" value="1"/>
</dbReference>
<dbReference type="EMBL" id="LWDV01000008">
    <property type="protein sequence ID" value="OCL27333.1"/>
    <property type="molecule type" value="Genomic_DNA"/>
</dbReference>
<evidence type="ECO:0000256" key="1">
    <source>
        <dbReference type="ARBA" id="ARBA00004141"/>
    </source>
</evidence>
<dbReference type="PANTHER" id="PTHR43840">
    <property type="entry name" value="MITOCHONDRIAL METAL TRANSPORTER 1-RELATED"/>
    <property type="match status" value="1"/>
</dbReference>
<feature type="transmembrane region" description="Helical" evidence="7">
    <location>
        <begin position="158"/>
        <end position="176"/>
    </location>
</feature>
<dbReference type="Pfam" id="PF01545">
    <property type="entry name" value="Cation_efflux"/>
    <property type="match status" value="1"/>
</dbReference>
<keyword evidence="3" id="KW-0813">Transport</keyword>
<feature type="transmembrane region" description="Helical" evidence="7">
    <location>
        <begin position="12"/>
        <end position="35"/>
    </location>
</feature>
<evidence type="ECO:0000259" key="9">
    <source>
        <dbReference type="Pfam" id="PF16916"/>
    </source>
</evidence>
<evidence type="ECO:0000256" key="3">
    <source>
        <dbReference type="ARBA" id="ARBA00022448"/>
    </source>
</evidence>
<dbReference type="Gene3D" id="1.20.1510.10">
    <property type="entry name" value="Cation efflux protein transmembrane domain"/>
    <property type="match status" value="1"/>
</dbReference>
<proteinExistence type="inferred from homology"/>
<organism evidence="10 11">
    <name type="scientific">Orenia metallireducens</name>
    <dbReference type="NCBI Taxonomy" id="1413210"/>
    <lineage>
        <taxon>Bacteria</taxon>
        <taxon>Bacillati</taxon>
        <taxon>Bacillota</taxon>
        <taxon>Clostridia</taxon>
        <taxon>Halanaerobiales</taxon>
        <taxon>Halobacteroidaceae</taxon>
        <taxon>Orenia</taxon>
    </lineage>
</organism>
<name>A0A1C0AAP2_9FIRM</name>
<feature type="transmembrane region" description="Helical" evidence="7">
    <location>
        <begin position="82"/>
        <end position="99"/>
    </location>
</feature>
<keyword evidence="11" id="KW-1185">Reference proteome</keyword>
<dbReference type="Pfam" id="PF16916">
    <property type="entry name" value="ZT_dimer"/>
    <property type="match status" value="1"/>
</dbReference>
<comment type="caution">
    <text evidence="10">The sequence shown here is derived from an EMBL/GenBank/DDBJ whole genome shotgun (WGS) entry which is preliminary data.</text>
</comment>
<dbReference type="SUPFAM" id="SSF160240">
    <property type="entry name" value="Cation efflux protein cytoplasmic domain-like"/>
    <property type="match status" value="1"/>
</dbReference>
<comment type="similarity">
    <text evidence="2">Belongs to the cation diffusion facilitator (CDF) transporter (TC 2.A.4) family.</text>
</comment>
<dbReference type="InterPro" id="IPR050291">
    <property type="entry name" value="CDF_Transporter"/>
</dbReference>
<dbReference type="InterPro" id="IPR036837">
    <property type="entry name" value="Cation_efflux_CTD_sf"/>
</dbReference>